<dbReference type="Proteomes" id="UP001596989">
    <property type="component" value="Unassembled WGS sequence"/>
</dbReference>
<keyword evidence="3 5" id="KW-0347">Helicase</keyword>
<dbReference type="PROSITE" id="PS51198">
    <property type="entry name" value="UVRD_HELICASE_ATP_BIND"/>
    <property type="match status" value="1"/>
</dbReference>
<name>A0ABW3HQ61_9BACL</name>
<dbReference type="InterPro" id="IPR014016">
    <property type="entry name" value="UvrD-like_ATP-bd"/>
</dbReference>
<dbReference type="Gene3D" id="3.40.50.300">
    <property type="entry name" value="P-loop containing nucleotide triphosphate hydrolases"/>
    <property type="match status" value="3"/>
</dbReference>
<evidence type="ECO:0000313" key="8">
    <source>
        <dbReference type="Proteomes" id="UP001596989"/>
    </source>
</evidence>
<dbReference type="InterPro" id="IPR027785">
    <property type="entry name" value="UvrD-like_helicase_C"/>
</dbReference>
<dbReference type="PANTHER" id="PTHR11070">
    <property type="entry name" value="UVRD / RECB / PCRA DNA HELICASE FAMILY MEMBER"/>
    <property type="match status" value="1"/>
</dbReference>
<comment type="caution">
    <text evidence="7">The sequence shown here is derived from an EMBL/GenBank/DDBJ whole genome shotgun (WGS) entry which is preliminary data.</text>
</comment>
<dbReference type="Pfam" id="PF13538">
    <property type="entry name" value="UvrD_C_2"/>
    <property type="match status" value="1"/>
</dbReference>
<evidence type="ECO:0000256" key="5">
    <source>
        <dbReference type="PROSITE-ProRule" id="PRU00560"/>
    </source>
</evidence>
<proteinExistence type="predicted"/>
<dbReference type="RefSeq" id="WP_377563769.1">
    <property type="nucleotide sequence ID" value="NZ_JBHTJZ010000009.1"/>
</dbReference>
<evidence type="ECO:0000256" key="4">
    <source>
        <dbReference type="ARBA" id="ARBA00022840"/>
    </source>
</evidence>
<dbReference type="InterPro" id="IPR027417">
    <property type="entry name" value="P-loop_NTPase"/>
</dbReference>
<keyword evidence="1 5" id="KW-0547">Nucleotide-binding</keyword>
<reference evidence="8" key="1">
    <citation type="journal article" date="2019" name="Int. J. Syst. Evol. Microbiol.">
        <title>The Global Catalogue of Microorganisms (GCM) 10K type strain sequencing project: providing services to taxonomists for standard genome sequencing and annotation.</title>
        <authorList>
            <consortium name="The Broad Institute Genomics Platform"/>
            <consortium name="The Broad Institute Genome Sequencing Center for Infectious Disease"/>
            <person name="Wu L."/>
            <person name="Ma J."/>
        </authorList>
    </citation>
    <scope>NUCLEOTIDE SEQUENCE [LARGE SCALE GENOMIC DNA]</scope>
    <source>
        <strain evidence="8">CCUG 59129</strain>
    </source>
</reference>
<keyword evidence="8" id="KW-1185">Reference proteome</keyword>
<evidence type="ECO:0000313" key="7">
    <source>
        <dbReference type="EMBL" id="MFD0959601.1"/>
    </source>
</evidence>
<keyword evidence="4 5" id="KW-0067">ATP-binding</keyword>
<evidence type="ECO:0000256" key="2">
    <source>
        <dbReference type="ARBA" id="ARBA00022801"/>
    </source>
</evidence>
<dbReference type="SUPFAM" id="SSF52540">
    <property type="entry name" value="P-loop containing nucleoside triphosphate hydrolases"/>
    <property type="match status" value="1"/>
</dbReference>
<organism evidence="7 8">
    <name type="scientific">Paenibacillus chungangensis</name>
    <dbReference type="NCBI Taxonomy" id="696535"/>
    <lineage>
        <taxon>Bacteria</taxon>
        <taxon>Bacillati</taxon>
        <taxon>Bacillota</taxon>
        <taxon>Bacilli</taxon>
        <taxon>Bacillales</taxon>
        <taxon>Paenibacillaceae</taxon>
        <taxon>Paenibacillus</taxon>
    </lineage>
</organism>
<evidence type="ECO:0000256" key="1">
    <source>
        <dbReference type="ARBA" id="ARBA00022741"/>
    </source>
</evidence>
<accession>A0ABW3HQ61</accession>
<keyword evidence="2 5" id="KW-0378">Hydrolase</keyword>
<protein>
    <submittedName>
        <fullName evidence="7">HelD family protein</fullName>
    </submittedName>
</protein>
<dbReference type="InterPro" id="IPR000212">
    <property type="entry name" value="DNA_helicase_UvrD/REP"/>
</dbReference>
<evidence type="ECO:0000259" key="6">
    <source>
        <dbReference type="PROSITE" id="PS51198"/>
    </source>
</evidence>
<feature type="binding site" evidence="5">
    <location>
        <begin position="213"/>
        <end position="220"/>
    </location>
    <ligand>
        <name>ATP</name>
        <dbReference type="ChEBI" id="CHEBI:30616"/>
    </ligand>
</feature>
<feature type="domain" description="UvrD-like helicase ATP-binding" evidence="6">
    <location>
        <begin position="192"/>
        <end position="544"/>
    </location>
</feature>
<sequence>MDSKVASTSVQQDEELHLKSALESINNQLQEIGPRYTGDDFTEQMLDLQREERKRRLEIARREPYFGRMDFRECGIGSAGEHPVVPLYIGKAGVARDKAGGDPLVIDWRAPVASMFYSFTGGTEPASYVSPDGEISGDMHLKRNFVIRQGELIRYVDSYVRGQEEGESVRDEFLLYRLGENKDNKLRDIVSTIQSEQDRIIRGDKNGALFIQGVAGSGKTTVALHRLAFLLYQYAERIKAERMIIFAPSRMFLDYISGVLPELGVGDIGQTTYHEWAIQLLEHDVKLTDPSESLAYWFEQKRGAEDWLQATGRWKGSLTFKGKLDEAIGKLEQYVVPETPFFPVDGMELPPSQIQQWYENDYGDEPLMVKRDRLEGRIRRWFQSELKYRRVQDKKVLAKAKTRLNAYLKKLPSYSAKQLYLSLFRGKEALKGVPQAVAKETAARLRDGYAAAEDMAALVYIHLRLYGLKTPPLDHIVIDEAQDYSPLQLETLRMCQRTTSMTILGDLQQGIHGHSGIHSWKELTGLFPDDAASFFELNQSYRSTMEIIGFANYILGEMEGEVKPAVPVFRSGDPVELKPVSEAEWLGELAATASRWQERRDYDTIAVIGRTAAECDAIHRYFVQAGLSASLVESKQPSYGGGLTVVPVYLSKGLEFDAVLIADAGDGAYSQQNAKLLYVGCTRALHKLKLLYRGELSPLLREADRDEAALQE</sequence>
<evidence type="ECO:0000256" key="3">
    <source>
        <dbReference type="ARBA" id="ARBA00022806"/>
    </source>
</evidence>
<dbReference type="EMBL" id="JBHTJZ010000009">
    <property type="protein sequence ID" value="MFD0959601.1"/>
    <property type="molecule type" value="Genomic_DNA"/>
</dbReference>
<dbReference type="PANTHER" id="PTHR11070:SF17">
    <property type="entry name" value="DNA HELICASE IV"/>
    <property type="match status" value="1"/>
</dbReference>
<dbReference type="Pfam" id="PF00580">
    <property type="entry name" value="UvrD-helicase"/>
    <property type="match status" value="1"/>
</dbReference>
<gene>
    <name evidence="7" type="ORF">ACFQ2I_09360</name>
</gene>